<accession>A0A5C4MVT5</accession>
<evidence type="ECO:0000313" key="2">
    <source>
        <dbReference type="EMBL" id="TNC49448.1"/>
    </source>
</evidence>
<dbReference type="EMBL" id="VDFU01000011">
    <property type="protein sequence ID" value="TNC49448.1"/>
    <property type="molecule type" value="Genomic_DNA"/>
</dbReference>
<evidence type="ECO:0000313" key="3">
    <source>
        <dbReference type="Proteomes" id="UP000305887"/>
    </source>
</evidence>
<organism evidence="2 3">
    <name type="scientific">Rubellimicrobium rubrum</name>
    <dbReference type="NCBI Taxonomy" id="2585369"/>
    <lineage>
        <taxon>Bacteria</taxon>
        <taxon>Pseudomonadati</taxon>
        <taxon>Pseudomonadota</taxon>
        <taxon>Alphaproteobacteria</taxon>
        <taxon>Rhodobacterales</taxon>
        <taxon>Roseobacteraceae</taxon>
        <taxon>Rubellimicrobium</taxon>
    </lineage>
</organism>
<dbReference type="AlphaFoldDB" id="A0A5C4MVT5"/>
<comment type="caution">
    <text evidence="2">The sequence shown here is derived from an EMBL/GenBank/DDBJ whole genome shotgun (WGS) entry which is preliminary data.</text>
</comment>
<sequence length="63" mass="7101">MAPMPIDPVRIGTIAFTPGTNRPTRMLLAPWRATMASPRVSSKARARNSKTDWTRPFYCRPAQ</sequence>
<feature type="region of interest" description="Disordered" evidence="1">
    <location>
        <begin position="37"/>
        <end position="63"/>
    </location>
</feature>
<gene>
    <name evidence="2" type="ORF">FHG66_11175</name>
</gene>
<dbReference type="Proteomes" id="UP000305887">
    <property type="component" value="Unassembled WGS sequence"/>
</dbReference>
<protein>
    <submittedName>
        <fullName evidence="2">Uncharacterized protein</fullName>
    </submittedName>
</protein>
<name>A0A5C4MVT5_9RHOB</name>
<keyword evidence="3" id="KW-1185">Reference proteome</keyword>
<evidence type="ECO:0000256" key="1">
    <source>
        <dbReference type="SAM" id="MobiDB-lite"/>
    </source>
</evidence>
<proteinExistence type="predicted"/>
<reference evidence="2 3" key="1">
    <citation type="submission" date="2019-06" db="EMBL/GenBank/DDBJ databases">
        <title>YIM 131921 draft genome.</title>
        <authorList>
            <person name="Jiang L."/>
        </authorList>
    </citation>
    <scope>NUCLEOTIDE SEQUENCE [LARGE SCALE GENOMIC DNA]</scope>
    <source>
        <strain evidence="2 3">YIM 131921</strain>
    </source>
</reference>